<accession>A0A6A6D3S8</accession>
<dbReference type="GeneID" id="54556841"/>
<name>A0A6A6D3S8_ZASCE</name>
<gene>
    <name evidence="1" type="ORF">M409DRAFT_16313</name>
</gene>
<dbReference type="RefSeq" id="XP_033674926.1">
    <property type="nucleotide sequence ID" value="XM_033803569.1"/>
</dbReference>
<dbReference type="InterPro" id="IPR051961">
    <property type="entry name" value="Fungal_Metabolite_Diox"/>
</dbReference>
<keyword evidence="2" id="KW-1185">Reference proteome</keyword>
<dbReference type="Gene3D" id="2.60.120.620">
    <property type="entry name" value="q2cbj1_9rhob like domain"/>
    <property type="match status" value="1"/>
</dbReference>
<evidence type="ECO:0000313" key="2">
    <source>
        <dbReference type="Proteomes" id="UP000799537"/>
    </source>
</evidence>
<protein>
    <recommendedName>
        <fullName evidence="3">Phytanoyl-CoA dioxygenase family protein</fullName>
    </recommendedName>
</protein>
<dbReference type="SUPFAM" id="SSF51197">
    <property type="entry name" value="Clavaminate synthase-like"/>
    <property type="match status" value="1"/>
</dbReference>
<dbReference type="EMBL" id="ML993579">
    <property type="protein sequence ID" value="KAF2174037.1"/>
    <property type="molecule type" value="Genomic_DNA"/>
</dbReference>
<dbReference type="Proteomes" id="UP000799537">
    <property type="component" value="Unassembled WGS sequence"/>
</dbReference>
<evidence type="ECO:0000313" key="1">
    <source>
        <dbReference type="EMBL" id="KAF2174037.1"/>
    </source>
</evidence>
<organism evidence="1 2">
    <name type="scientific">Zasmidium cellare ATCC 36951</name>
    <dbReference type="NCBI Taxonomy" id="1080233"/>
    <lineage>
        <taxon>Eukaryota</taxon>
        <taxon>Fungi</taxon>
        <taxon>Dikarya</taxon>
        <taxon>Ascomycota</taxon>
        <taxon>Pezizomycotina</taxon>
        <taxon>Dothideomycetes</taxon>
        <taxon>Dothideomycetidae</taxon>
        <taxon>Mycosphaerellales</taxon>
        <taxon>Mycosphaerellaceae</taxon>
        <taxon>Zasmidium</taxon>
    </lineage>
</organism>
<proteinExistence type="predicted"/>
<dbReference type="OrthoDB" id="445007at2759"/>
<dbReference type="InterPro" id="IPR008775">
    <property type="entry name" value="Phytyl_CoA_dOase-like"/>
</dbReference>
<dbReference type="PANTHER" id="PTHR37563">
    <property type="entry name" value="PHYTANOYL-COA DIOXYGENASE FAMILY PROTEIN (AFU_ORTHOLOGUE AFUA_2G03330)"/>
    <property type="match status" value="1"/>
</dbReference>
<dbReference type="AlphaFoldDB" id="A0A6A6D3S8"/>
<dbReference type="Pfam" id="PF05721">
    <property type="entry name" value="PhyH"/>
    <property type="match status" value="1"/>
</dbReference>
<evidence type="ECO:0008006" key="3">
    <source>
        <dbReference type="Google" id="ProtNLM"/>
    </source>
</evidence>
<reference evidence="1" key="1">
    <citation type="journal article" date="2020" name="Stud. Mycol.">
        <title>101 Dothideomycetes genomes: a test case for predicting lifestyles and emergence of pathogens.</title>
        <authorList>
            <person name="Haridas S."/>
            <person name="Albert R."/>
            <person name="Binder M."/>
            <person name="Bloem J."/>
            <person name="Labutti K."/>
            <person name="Salamov A."/>
            <person name="Andreopoulos B."/>
            <person name="Baker S."/>
            <person name="Barry K."/>
            <person name="Bills G."/>
            <person name="Bluhm B."/>
            <person name="Cannon C."/>
            <person name="Castanera R."/>
            <person name="Culley D."/>
            <person name="Daum C."/>
            <person name="Ezra D."/>
            <person name="Gonzalez J."/>
            <person name="Henrissat B."/>
            <person name="Kuo A."/>
            <person name="Liang C."/>
            <person name="Lipzen A."/>
            <person name="Lutzoni F."/>
            <person name="Magnuson J."/>
            <person name="Mondo S."/>
            <person name="Nolan M."/>
            <person name="Ohm R."/>
            <person name="Pangilinan J."/>
            <person name="Park H.-J."/>
            <person name="Ramirez L."/>
            <person name="Alfaro M."/>
            <person name="Sun H."/>
            <person name="Tritt A."/>
            <person name="Yoshinaga Y."/>
            <person name="Zwiers L.-H."/>
            <person name="Turgeon B."/>
            <person name="Goodwin S."/>
            <person name="Spatafora J."/>
            <person name="Crous P."/>
            <person name="Grigoriev I."/>
        </authorList>
    </citation>
    <scope>NUCLEOTIDE SEQUENCE</scope>
    <source>
        <strain evidence="1">ATCC 36951</strain>
    </source>
</reference>
<dbReference type="PANTHER" id="PTHR37563:SF2">
    <property type="entry name" value="PHYTANOYL-COA DIOXYGENASE FAMILY PROTEIN (AFU_ORTHOLOGUE AFUA_2G03330)"/>
    <property type="match status" value="1"/>
</dbReference>
<sequence length="311" mass="34465">MPSRFIPPSAPQVQDFDCKNVDPSTIVQALITTGGVLLRNFIPNKKILSEIEKDVRPHINADTPWKGDFFPPETRRVYGLAGKSSTFMHHIVANSIYQSVCDKLLSSTHRCYIGDKIEESLSPPQLCNTLVLSIGPGARDQELHRDDMIHHNALPEISAEDYAIGRDTGIGLFVAGKPVTRANGATRFIPGSHLWDTMRPSSGDESAVYAEMEPGDAFIMLSSCYHGGSANNTSNEERLLYSCFMTKGYLRQEENQYLAVPQEAVKNFPLGMQRLIGYNVSKPFLGWVDLDDPRKALYGSEWKGSNGADLL</sequence>